<keyword evidence="3" id="KW-1185">Reference proteome</keyword>
<accession>A0ABV0FJI5</accession>
<evidence type="ECO:0000313" key="2">
    <source>
        <dbReference type="EMBL" id="MEO3680982.1"/>
    </source>
</evidence>
<dbReference type="Proteomes" id="UP001477278">
    <property type="component" value="Unassembled WGS sequence"/>
</dbReference>
<sequence length="179" mass="19242">MQLMIKQKLIATLVSLTILIPAMASAQEIPKRFQPTLDAFLEAAKSECAALDNGIFEVVDGGIQFYADFNQDGISDPIIDTRAFSCSSSATLFVGGTGGHYINVFVSDDDKSYKQFQFLAQDSAVITLGGTAVLVLKHHGTSCNLQGLSPCFAAYSWAEGKFNTANAIIHPQQQTGIDK</sequence>
<feature type="chain" id="PRO_5046710244" evidence="1">
    <location>
        <begin position="27"/>
        <end position="179"/>
    </location>
</feature>
<keyword evidence="1" id="KW-0732">Signal</keyword>
<protein>
    <submittedName>
        <fullName evidence="2">Uncharacterized protein</fullName>
    </submittedName>
</protein>
<feature type="signal peptide" evidence="1">
    <location>
        <begin position="1"/>
        <end position="26"/>
    </location>
</feature>
<dbReference type="RefSeq" id="WP_347689470.1">
    <property type="nucleotide sequence ID" value="NZ_JBDPZN010000001.1"/>
</dbReference>
<evidence type="ECO:0000256" key="1">
    <source>
        <dbReference type="SAM" id="SignalP"/>
    </source>
</evidence>
<name>A0ABV0FJI5_9GAMM</name>
<evidence type="ECO:0000313" key="3">
    <source>
        <dbReference type="Proteomes" id="UP001477278"/>
    </source>
</evidence>
<organism evidence="2 3">
    <name type="scientific">Shewanella vesiculosa</name>
    <dbReference type="NCBI Taxonomy" id="518738"/>
    <lineage>
        <taxon>Bacteria</taxon>
        <taxon>Pseudomonadati</taxon>
        <taxon>Pseudomonadota</taxon>
        <taxon>Gammaproteobacteria</taxon>
        <taxon>Alteromonadales</taxon>
        <taxon>Shewanellaceae</taxon>
        <taxon>Shewanella</taxon>
    </lineage>
</organism>
<reference evidence="2 3" key="1">
    <citation type="submission" date="2024-05" db="EMBL/GenBank/DDBJ databases">
        <title>Genome sequencing of Marine Estuary Bacteria, Shewanella vesiculosa and S. baltica, and Pseudomonas syringae.</title>
        <authorList>
            <person name="Gurung A."/>
            <person name="Maclea K.S."/>
        </authorList>
    </citation>
    <scope>NUCLEOTIDE SEQUENCE [LARGE SCALE GENOMIC DNA]</scope>
    <source>
        <strain evidence="2 3">1A</strain>
    </source>
</reference>
<comment type="caution">
    <text evidence="2">The sequence shown here is derived from an EMBL/GenBank/DDBJ whole genome shotgun (WGS) entry which is preliminary data.</text>
</comment>
<dbReference type="EMBL" id="JBDPZN010000001">
    <property type="protein sequence ID" value="MEO3680982.1"/>
    <property type="molecule type" value="Genomic_DNA"/>
</dbReference>
<gene>
    <name evidence="2" type="ORF">ABHN84_01580</name>
</gene>
<proteinExistence type="predicted"/>